<dbReference type="PANTHER" id="PTHR23513:SF6">
    <property type="entry name" value="MAJOR FACILITATOR SUPERFAMILY ASSOCIATED DOMAIN-CONTAINING PROTEIN"/>
    <property type="match status" value="1"/>
</dbReference>
<feature type="transmembrane region" description="Helical" evidence="7">
    <location>
        <begin position="278"/>
        <end position="297"/>
    </location>
</feature>
<gene>
    <name evidence="8" type="ORF">Vau01_074770</name>
</gene>
<evidence type="ECO:0000256" key="2">
    <source>
        <dbReference type="ARBA" id="ARBA00022475"/>
    </source>
</evidence>
<sequence>MAITTLDATTFQVGLLVAVQSAAFLVIGLPAGAWCDRMRRRPVLITSDLVRAAVLLTVPAAALFDRLTLPHLYAVAITLGVATVFFDVSHQSYLPALVGREHLVDGNGKLEASRTVAHAAGPAAGGYLVQWLGAPLALAADALTYLWSVGWLARIRTREPAPDPARRAPLRTEIAEGVRFVFRQRVLRAIALSGATGVLFGSVAQAVTLIFLVRDIGLSAGRVGLLMTIGSAGAVGGALLTTRLSRRLGTGRSLIGFQVVVFASRLLLPLTGPGWRQVFFVVANTIVAAFVVAYNIVQVSYRQTICPDHLLGRMNATMRFIMWGMIPVGGVLGGVLGTAVGARNALWISGAGIGLSILWLVFSPLGPAAWHGAELEQPGALGQGADADQAEHVPVGRVPVDGVGLGEAVAVPAEQSEHGAGVPGQRDQVDIAAGGADRLAGGGGVLVDGGQEAGVAQGGDETVDTDAGHELVEDGVGGENPS</sequence>
<dbReference type="GO" id="GO:0022857">
    <property type="term" value="F:transmembrane transporter activity"/>
    <property type="evidence" value="ECO:0007669"/>
    <property type="project" value="InterPro"/>
</dbReference>
<reference evidence="8" key="1">
    <citation type="submission" date="2021-01" db="EMBL/GenBank/DDBJ databases">
        <title>Whole genome shotgun sequence of Virgisporangium aurantiacum NBRC 16421.</title>
        <authorList>
            <person name="Komaki H."/>
            <person name="Tamura T."/>
        </authorList>
    </citation>
    <scope>NUCLEOTIDE SEQUENCE</scope>
    <source>
        <strain evidence="8">NBRC 16421</strain>
    </source>
</reference>
<dbReference type="InterPro" id="IPR036259">
    <property type="entry name" value="MFS_trans_sf"/>
</dbReference>
<evidence type="ECO:0000256" key="5">
    <source>
        <dbReference type="ARBA" id="ARBA00023136"/>
    </source>
</evidence>
<dbReference type="GO" id="GO:0005886">
    <property type="term" value="C:plasma membrane"/>
    <property type="evidence" value="ECO:0007669"/>
    <property type="project" value="UniProtKB-SubCell"/>
</dbReference>
<dbReference type="CDD" id="cd06173">
    <property type="entry name" value="MFS_MefA_like"/>
    <property type="match status" value="1"/>
</dbReference>
<evidence type="ECO:0000256" key="7">
    <source>
        <dbReference type="SAM" id="Phobius"/>
    </source>
</evidence>
<feature type="transmembrane region" description="Helical" evidence="7">
    <location>
        <begin position="318"/>
        <end position="339"/>
    </location>
</feature>
<organism evidence="8 9">
    <name type="scientific">Virgisporangium aurantiacum</name>
    <dbReference type="NCBI Taxonomy" id="175570"/>
    <lineage>
        <taxon>Bacteria</taxon>
        <taxon>Bacillati</taxon>
        <taxon>Actinomycetota</taxon>
        <taxon>Actinomycetes</taxon>
        <taxon>Micromonosporales</taxon>
        <taxon>Micromonosporaceae</taxon>
        <taxon>Virgisporangium</taxon>
    </lineage>
</organism>
<feature type="transmembrane region" description="Helical" evidence="7">
    <location>
        <begin position="223"/>
        <end position="242"/>
    </location>
</feature>
<dbReference type="Gene3D" id="1.20.1250.20">
    <property type="entry name" value="MFS general substrate transporter like domains"/>
    <property type="match status" value="1"/>
</dbReference>
<dbReference type="AlphaFoldDB" id="A0A8J3ZE58"/>
<dbReference type="Pfam" id="PF07690">
    <property type="entry name" value="MFS_1"/>
    <property type="match status" value="1"/>
</dbReference>
<evidence type="ECO:0000256" key="3">
    <source>
        <dbReference type="ARBA" id="ARBA00022692"/>
    </source>
</evidence>
<feature type="region of interest" description="Disordered" evidence="6">
    <location>
        <begin position="450"/>
        <end position="482"/>
    </location>
</feature>
<feature type="transmembrane region" description="Helical" evidence="7">
    <location>
        <begin position="70"/>
        <end position="88"/>
    </location>
</feature>
<dbReference type="SUPFAM" id="SSF103473">
    <property type="entry name" value="MFS general substrate transporter"/>
    <property type="match status" value="1"/>
</dbReference>
<feature type="transmembrane region" description="Helical" evidence="7">
    <location>
        <begin position="12"/>
        <end position="31"/>
    </location>
</feature>
<evidence type="ECO:0000256" key="6">
    <source>
        <dbReference type="SAM" id="MobiDB-lite"/>
    </source>
</evidence>
<dbReference type="InterPro" id="IPR011701">
    <property type="entry name" value="MFS"/>
</dbReference>
<dbReference type="PANTHER" id="PTHR23513">
    <property type="entry name" value="INTEGRAL MEMBRANE EFFLUX PROTEIN-RELATED"/>
    <property type="match status" value="1"/>
</dbReference>
<comment type="caution">
    <text evidence="8">The sequence shown here is derived from an EMBL/GenBank/DDBJ whole genome shotgun (WGS) entry which is preliminary data.</text>
</comment>
<dbReference type="InterPro" id="IPR022324">
    <property type="entry name" value="Bacilysin_exporter_BacE_put"/>
</dbReference>
<evidence type="ECO:0000313" key="9">
    <source>
        <dbReference type="Proteomes" id="UP000612585"/>
    </source>
</evidence>
<evidence type="ECO:0000256" key="1">
    <source>
        <dbReference type="ARBA" id="ARBA00004651"/>
    </source>
</evidence>
<keyword evidence="4 7" id="KW-1133">Transmembrane helix</keyword>
<feature type="transmembrane region" description="Helical" evidence="7">
    <location>
        <begin position="189"/>
        <end position="211"/>
    </location>
</feature>
<accession>A0A8J3ZE58</accession>
<feature type="transmembrane region" description="Helical" evidence="7">
    <location>
        <begin position="254"/>
        <end position="272"/>
    </location>
</feature>
<feature type="transmembrane region" description="Helical" evidence="7">
    <location>
        <begin position="345"/>
        <end position="362"/>
    </location>
</feature>
<name>A0A8J3ZE58_9ACTN</name>
<keyword evidence="9" id="KW-1185">Reference proteome</keyword>
<comment type="subcellular location">
    <subcellularLocation>
        <location evidence="1">Cell membrane</location>
        <topology evidence="1">Multi-pass membrane protein</topology>
    </subcellularLocation>
</comment>
<evidence type="ECO:0000313" key="8">
    <source>
        <dbReference type="EMBL" id="GIJ59961.1"/>
    </source>
</evidence>
<evidence type="ECO:0000256" key="4">
    <source>
        <dbReference type="ARBA" id="ARBA00022989"/>
    </source>
</evidence>
<keyword evidence="3 7" id="KW-0812">Transmembrane</keyword>
<keyword evidence="2" id="KW-1003">Cell membrane</keyword>
<keyword evidence="5 7" id="KW-0472">Membrane</keyword>
<dbReference type="EMBL" id="BOPG01000049">
    <property type="protein sequence ID" value="GIJ59961.1"/>
    <property type="molecule type" value="Genomic_DNA"/>
</dbReference>
<proteinExistence type="predicted"/>
<dbReference type="Proteomes" id="UP000612585">
    <property type="component" value="Unassembled WGS sequence"/>
</dbReference>
<dbReference type="PRINTS" id="PR01988">
    <property type="entry name" value="EXPORTERBACE"/>
</dbReference>
<protein>
    <submittedName>
        <fullName evidence="8">MFS transporter</fullName>
    </submittedName>
</protein>